<dbReference type="InterPro" id="IPR005000">
    <property type="entry name" value="Aldolase/citrate-lyase_domain"/>
</dbReference>
<dbReference type="InterPro" id="IPR040442">
    <property type="entry name" value="Pyrv_kinase-like_dom_sf"/>
</dbReference>
<keyword evidence="6" id="KW-1185">Reference proteome</keyword>
<keyword evidence="5" id="KW-0456">Lyase</keyword>
<proteinExistence type="predicted"/>
<evidence type="ECO:0000313" key="5">
    <source>
        <dbReference type="EMBL" id="MDR7152701.1"/>
    </source>
</evidence>
<evidence type="ECO:0000256" key="3">
    <source>
        <dbReference type="ARBA" id="ARBA00022842"/>
    </source>
</evidence>
<dbReference type="PIRSF" id="PIRSF015582">
    <property type="entry name" value="Cit_lyase_B"/>
    <property type="match status" value="1"/>
</dbReference>
<dbReference type="EMBL" id="JAVDWU010000013">
    <property type="protein sequence ID" value="MDR7152701.1"/>
    <property type="molecule type" value="Genomic_DNA"/>
</dbReference>
<keyword evidence="2" id="KW-0479">Metal-binding</keyword>
<dbReference type="PANTHER" id="PTHR32308">
    <property type="entry name" value="LYASE BETA SUBUNIT, PUTATIVE (AFU_ORTHOLOGUE AFUA_4G13030)-RELATED"/>
    <property type="match status" value="1"/>
</dbReference>
<feature type="domain" description="HpcH/HpaI aldolase/citrate lyase" evidence="4">
    <location>
        <begin position="10"/>
        <end position="223"/>
    </location>
</feature>
<keyword evidence="3" id="KW-0460">Magnesium</keyword>
<comment type="caution">
    <text evidence="5">The sequence shown here is derived from an EMBL/GenBank/DDBJ whole genome shotgun (WGS) entry which is preliminary data.</text>
</comment>
<dbReference type="EC" id="4.1.3.34" evidence="5"/>
<dbReference type="Pfam" id="PF03328">
    <property type="entry name" value="HpcH_HpaI"/>
    <property type="match status" value="1"/>
</dbReference>
<evidence type="ECO:0000256" key="2">
    <source>
        <dbReference type="ARBA" id="ARBA00022723"/>
    </source>
</evidence>
<dbReference type="InterPro" id="IPR015813">
    <property type="entry name" value="Pyrv/PenolPyrv_kinase-like_dom"/>
</dbReference>
<gene>
    <name evidence="5" type="ORF">J2W49_004679</name>
</gene>
<dbReference type="GO" id="GO:0008816">
    <property type="term" value="F:citryl-CoA lyase activity"/>
    <property type="evidence" value="ECO:0007669"/>
    <property type="project" value="UniProtKB-EC"/>
</dbReference>
<reference evidence="5 6" key="1">
    <citation type="submission" date="2023-07" db="EMBL/GenBank/DDBJ databases">
        <title>Sorghum-associated microbial communities from plants grown in Nebraska, USA.</title>
        <authorList>
            <person name="Schachtman D."/>
        </authorList>
    </citation>
    <scope>NUCLEOTIDE SEQUENCE [LARGE SCALE GENOMIC DNA]</scope>
    <source>
        <strain evidence="5 6">4249</strain>
    </source>
</reference>
<accession>A0ABU1WUU3</accession>
<dbReference type="PANTHER" id="PTHR32308:SF10">
    <property type="entry name" value="CITRATE LYASE SUBUNIT BETA"/>
    <property type="match status" value="1"/>
</dbReference>
<evidence type="ECO:0000256" key="1">
    <source>
        <dbReference type="ARBA" id="ARBA00001946"/>
    </source>
</evidence>
<comment type="cofactor">
    <cofactor evidence="1">
        <name>Mg(2+)</name>
        <dbReference type="ChEBI" id="CHEBI:18420"/>
    </cofactor>
</comment>
<dbReference type="Gene3D" id="3.20.20.60">
    <property type="entry name" value="Phosphoenolpyruvate-binding domains"/>
    <property type="match status" value="1"/>
</dbReference>
<protein>
    <submittedName>
        <fullName evidence="5">Citrate lyase subunit beta/citryl-CoA lyase</fullName>
        <ecNumber evidence="5">4.1.3.34</ecNumber>
    </submittedName>
</protein>
<name>A0ABU1WUU3_9BURK</name>
<evidence type="ECO:0000259" key="4">
    <source>
        <dbReference type="Pfam" id="PF03328"/>
    </source>
</evidence>
<dbReference type="SUPFAM" id="SSF51621">
    <property type="entry name" value="Phosphoenolpyruvate/pyruvate domain"/>
    <property type="match status" value="1"/>
</dbReference>
<evidence type="ECO:0000313" key="6">
    <source>
        <dbReference type="Proteomes" id="UP001265700"/>
    </source>
</evidence>
<sequence length="279" mass="29247">MNTSALGGARSLLFVPGHRPERFGKALATDAGGVILDLEDAVAPQDKAAAREHMRSFVQQAGPTQRARLLVRINPVDSPEHTGDLQALRSLRDHPPGGVVLPKASDANNLAAVAAAAGSGVALLPLIESAEGWEQADALARAPGVLRLVFGHLDFQLDMGMAADEAQTELMPVRLALVAASRRAGLAPPVDGVTPDVGNPVACDTDTRRALRLGFGGKLCIHPSQVALVHAAFAPSAAEREWAQRVLAANQMAQGAVFQFEGRMVDAPVLARARQVLLS</sequence>
<dbReference type="InterPro" id="IPR011206">
    <property type="entry name" value="Citrate_lyase_beta/mcl1/mcl2"/>
</dbReference>
<dbReference type="Proteomes" id="UP001265700">
    <property type="component" value="Unassembled WGS sequence"/>
</dbReference>
<organism evidence="5 6">
    <name type="scientific">Hydrogenophaga palleronii</name>
    <dbReference type="NCBI Taxonomy" id="65655"/>
    <lineage>
        <taxon>Bacteria</taxon>
        <taxon>Pseudomonadati</taxon>
        <taxon>Pseudomonadota</taxon>
        <taxon>Betaproteobacteria</taxon>
        <taxon>Burkholderiales</taxon>
        <taxon>Comamonadaceae</taxon>
        <taxon>Hydrogenophaga</taxon>
    </lineage>
</organism>
<dbReference type="RefSeq" id="WP_310321713.1">
    <property type="nucleotide sequence ID" value="NZ_JAVDWU010000013.1"/>
</dbReference>